<dbReference type="AlphaFoldDB" id="A0AAV4LW55"/>
<feature type="domain" description="SGS" evidence="1">
    <location>
        <begin position="96"/>
        <end position="191"/>
    </location>
</feature>
<dbReference type="RefSeq" id="XP_067716368.1">
    <property type="nucleotide sequence ID" value="XM_067860267.1"/>
</dbReference>
<dbReference type="Proteomes" id="UP001497744">
    <property type="component" value="Unassembled WGS sequence"/>
</dbReference>
<dbReference type="SUPFAM" id="SSF49764">
    <property type="entry name" value="HSP20-like chaperones"/>
    <property type="match status" value="1"/>
</dbReference>
<dbReference type="Pfam" id="PF05002">
    <property type="entry name" value="SGS"/>
    <property type="match status" value="1"/>
</dbReference>
<proteinExistence type="predicted"/>
<keyword evidence="4" id="KW-1185">Reference proteome</keyword>
<comment type="caution">
    <text evidence="3">The sequence shown here is derived from an EMBL/GenBank/DDBJ whole genome shotgun (WGS) entry which is preliminary data.</text>
</comment>
<reference evidence="3 4" key="1">
    <citation type="submission" date="2021-06" db="EMBL/GenBank/DDBJ databases">
        <title>Genome sequence of Babesia caballi.</title>
        <authorList>
            <person name="Yamagishi J."/>
            <person name="Kidaka T."/>
            <person name="Ochi A."/>
        </authorList>
    </citation>
    <scope>NUCLEOTIDE SEQUENCE [LARGE SCALE GENOMIC DNA]</scope>
    <source>
        <strain evidence="3">USDA-D6B2</strain>
    </source>
</reference>
<accession>A0AAV4LW55</accession>
<dbReference type="PANTHER" id="PTHR45862">
    <property type="entry name" value="PROTEIN SGT1 HOMOLOG"/>
    <property type="match status" value="1"/>
</dbReference>
<sequence>MSQPGRPRLDWFQDGFSVSIVIYEASVQPESVSVASSGSDLRVTYLRSDDTGGVGLSDDSVSRAPRVVVLRLFAPILDPLSPESGYKLECTKNKVELRFLKAVEGQWPSLEQKADREGSSLAAYSKIDERALEQELVTEAQPTSEEQFLQLLRDIYSKSDDDTKRAMEKSFSTSSGTVLSTDWKQVKDKDF</sequence>
<dbReference type="InterPro" id="IPR044563">
    <property type="entry name" value="Sgt1-like"/>
</dbReference>
<dbReference type="EMBL" id="BPLF01000003">
    <property type="protein sequence ID" value="GIX64299.1"/>
    <property type="molecule type" value="Genomic_DNA"/>
</dbReference>
<organism evidence="3 4">
    <name type="scientific">Babesia caballi</name>
    <dbReference type="NCBI Taxonomy" id="5871"/>
    <lineage>
        <taxon>Eukaryota</taxon>
        <taxon>Sar</taxon>
        <taxon>Alveolata</taxon>
        <taxon>Apicomplexa</taxon>
        <taxon>Aconoidasida</taxon>
        <taxon>Piroplasmida</taxon>
        <taxon>Babesiidae</taxon>
        <taxon>Babesia</taxon>
    </lineage>
</organism>
<feature type="domain" description="CS" evidence="2">
    <location>
        <begin position="4"/>
        <end position="111"/>
    </location>
</feature>
<evidence type="ECO:0000313" key="3">
    <source>
        <dbReference type="EMBL" id="GIX64299.1"/>
    </source>
</evidence>
<dbReference type="InterPro" id="IPR007699">
    <property type="entry name" value="SGS_dom"/>
</dbReference>
<dbReference type="InterPro" id="IPR007052">
    <property type="entry name" value="CS_dom"/>
</dbReference>
<dbReference type="GO" id="GO:0051087">
    <property type="term" value="F:protein-folding chaperone binding"/>
    <property type="evidence" value="ECO:0007669"/>
    <property type="project" value="InterPro"/>
</dbReference>
<dbReference type="GeneID" id="94195780"/>
<protein>
    <submittedName>
        <fullName evidence="3">SGS domain-containing protein, putative</fullName>
    </submittedName>
</protein>
<dbReference type="InterPro" id="IPR008978">
    <property type="entry name" value="HSP20-like_chaperone"/>
</dbReference>
<evidence type="ECO:0000259" key="2">
    <source>
        <dbReference type="PROSITE" id="PS51203"/>
    </source>
</evidence>
<evidence type="ECO:0000313" key="4">
    <source>
        <dbReference type="Proteomes" id="UP001497744"/>
    </source>
</evidence>
<dbReference type="PROSITE" id="PS51203">
    <property type="entry name" value="CS"/>
    <property type="match status" value="1"/>
</dbReference>
<name>A0AAV4LW55_BABCB</name>
<dbReference type="Gene3D" id="2.60.40.790">
    <property type="match status" value="1"/>
</dbReference>
<gene>
    <name evidence="3" type="ORF">BcabD6B2_37340</name>
</gene>
<dbReference type="PROSITE" id="PS51048">
    <property type="entry name" value="SGS"/>
    <property type="match status" value="1"/>
</dbReference>
<evidence type="ECO:0000259" key="1">
    <source>
        <dbReference type="PROSITE" id="PS51048"/>
    </source>
</evidence>